<dbReference type="PANTHER" id="PTHR22942:SF66">
    <property type="entry name" value="RE19845P"/>
    <property type="match status" value="1"/>
</dbReference>
<dbReference type="GO" id="GO:0006312">
    <property type="term" value="P:mitotic recombination"/>
    <property type="evidence" value="ECO:0007669"/>
    <property type="project" value="TreeGrafter"/>
</dbReference>
<sequence length="306" mass="33281">MSDKRLRIEANREAALARKRQRVVMNRLNPLGVLENARDVDLALGACLNEHARTEISGPPSSGKTILAATIAANALRRKSRADVLFIETSGPHPHRLCLKIASSFLSVHSIQHRILSTSALDLEPLIYILSQQVSHHCRTRQVALVILDSVGDILRPIRTHDAAKRRLMTAITQCPAPILFTNHISANFSSALKFAPTTSCNESLIAKIANIRLTLSSQRIYSTSSGEKAKLCRTLFVTALPLHIKALVLNERQMLHQDDELSHSSNNEIPSAQFDISNFGIVSALDPASSSSSSSSSGDSSSVSP</sequence>
<dbReference type="GO" id="GO:0003697">
    <property type="term" value="F:single-stranded DNA binding"/>
    <property type="evidence" value="ECO:0007669"/>
    <property type="project" value="TreeGrafter"/>
</dbReference>
<dbReference type="PANTHER" id="PTHR22942">
    <property type="entry name" value="RECA/RAD51/RADA DNA STRAND-PAIRING FAMILY MEMBER"/>
    <property type="match status" value="1"/>
</dbReference>
<proteinExistence type="predicted"/>
<dbReference type="SUPFAM" id="SSF52540">
    <property type="entry name" value="P-loop containing nucleoside triphosphate hydrolases"/>
    <property type="match status" value="1"/>
</dbReference>
<gene>
    <name evidence="2" type="ORF">ALAG00032_LOCUS6647</name>
</gene>
<dbReference type="Gene3D" id="3.40.50.300">
    <property type="entry name" value="P-loop containing nucleotide triphosphate hydrolases"/>
    <property type="match status" value="1"/>
</dbReference>
<dbReference type="EMBL" id="HBIJ01009451">
    <property type="protein sequence ID" value="CAE0365903.1"/>
    <property type="molecule type" value="Transcribed_RNA"/>
</dbReference>
<feature type="compositionally biased region" description="Low complexity" evidence="1">
    <location>
        <begin position="290"/>
        <end position="306"/>
    </location>
</feature>
<dbReference type="GO" id="GO:0000730">
    <property type="term" value="P:DNA recombinase assembly"/>
    <property type="evidence" value="ECO:0007669"/>
    <property type="project" value="TreeGrafter"/>
</dbReference>
<evidence type="ECO:0008006" key="3">
    <source>
        <dbReference type="Google" id="ProtNLM"/>
    </source>
</evidence>
<dbReference type="GO" id="GO:0042148">
    <property type="term" value="P:DNA strand invasion"/>
    <property type="evidence" value="ECO:0007669"/>
    <property type="project" value="TreeGrafter"/>
</dbReference>
<dbReference type="AlphaFoldDB" id="A0A7S3JX81"/>
<dbReference type="GO" id="GO:0008094">
    <property type="term" value="F:ATP-dependent activity, acting on DNA"/>
    <property type="evidence" value="ECO:0007669"/>
    <property type="project" value="TreeGrafter"/>
</dbReference>
<name>A0A7S3JX81_9STRA</name>
<evidence type="ECO:0000256" key="1">
    <source>
        <dbReference type="SAM" id="MobiDB-lite"/>
    </source>
</evidence>
<dbReference type="GO" id="GO:0003690">
    <property type="term" value="F:double-stranded DNA binding"/>
    <property type="evidence" value="ECO:0007669"/>
    <property type="project" value="TreeGrafter"/>
</dbReference>
<evidence type="ECO:0000313" key="2">
    <source>
        <dbReference type="EMBL" id="CAE0365903.1"/>
    </source>
</evidence>
<feature type="region of interest" description="Disordered" evidence="1">
    <location>
        <begin position="287"/>
        <end position="306"/>
    </location>
</feature>
<accession>A0A7S3JX81</accession>
<protein>
    <recommendedName>
        <fullName evidence="3">RecA family profile 1 domain-containing protein</fullName>
    </recommendedName>
</protein>
<reference evidence="2" key="1">
    <citation type="submission" date="2021-01" db="EMBL/GenBank/DDBJ databases">
        <authorList>
            <person name="Corre E."/>
            <person name="Pelletier E."/>
            <person name="Niang G."/>
            <person name="Scheremetjew M."/>
            <person name="Finn R."/>
            <person name="Kale V."/>
            <person name="Holt S."/>
            <person name="Cochrane G."/>
            <person name="Meng A."/>
            <person name="Brown T."/>
            <person name="Cohen L."/>
        </authorList>
    </citation>
    <scope>NUCLEOTIDE SEQUENCE</scope>
    <source>
        <strain evidence="2">CCMP1510</strain>
    </source>
</reference>
<dbReference type="GO" id="GO:0000150">
    <property type="term" value="F:DNA strand exchange activity"/>
    <property type="evidence" value="ECO:0007669"/>
    <property type="project" value="TreeGrafter"/>
</dbReference>
<organism evidence="2">
    <name type="scientific">Aureoumbra lagunensis</name>
    <dbReference type="NCBI Taxonomy" id="44058"/>
    <lineage>
        <taxon>Eukaryota</taxon>
        <taxon>Sar</taxon>
        <taxon>Stramenopiles</taxon>
        <taxon>Ochrophyta</taxon>
        <taxon>Pelagophyceae</taxon>
        <taxon>Pelagomonadales</taxon>
        <taxon>Aureoumbra</taxon>
    </lineage>
</organism>
<dbReference type="InterPro" id="IPR027417">
    <property type="entry name" value="P-loop_NTPase"/>
</dbReference>